<dbReference type="Gene3D" id="3.40.50.1820">
    <property type="entry name" value="alpha/beta hydrolase"/>
    <property type="match status" value="1"/>
</dbReference>
<dbReference type="EMBL" id="JNAX01000015">
    <property type="protein sequence ID" value="KGG19272.1"/>
    <property type="molecule type" value="Genomic_DNA"/>
</dbReference>
<name>A0A0A2C165_PROMR</name>
<dbReference type="PANTHER" id="PTHR46623:SF6">
    <property type="entry name" value="ALPHA_BETA-HYDROLASES SUPERFAMILY PROTEIN"/>
    <property type="match status" value="1"/>
</dbReference>
<evidence type="ECO:0000313" key="3">
    <source>
        <dbReference type="Proteomes" id="UP000030392"/>
    </source>
</evidence>
<dbReference type="InterPro" id="IPR051049">
    <property type="entry name" value="Dienelactone_hydrolase-like"/>
</dbReference>
<proteinExistence type="predicted"/>
<keyword evidence="2" id="KW-0378">Hydrolase</keyword>
<comment type="caution">
    <text evidence="2">The sequence shown here is derived from an EMBL/GenBank/DDBJ whole genome shotgun (WGS) entry which is preliminary data.</text>
</comment>
<dbReference type="InterPro" id="IPR002925">
    <property type="entry name" value="Dienelactn_hydro"/>
</dbReference>
<dbReference type="InterPro" id="IPR029058">
    <property type="entry name" value="AB_hydrolase_fold"/>
</dbReference>
<gene>
    <name evidence="2" type="ORF">EV03_1652</name>
</gene>
<evidence type="ECO:0000259" key="1">
    <source>
        <dbReference type="Pfam" id="PF01738"/>
    </source>
</evidence>
<protein>
    <submittedName>
        <fullName evidence="2">Putative 1: dienelactone hydrolase</fullName>
    </submittedName>
</protein>
<dbReference type="Proteomes" id="UP000030392">
    <property type="component" value="Unassembled WGS sequence"/>
</dbReference>
<organism evidence="2 3">
    <name type="scientific">Prochlorococcus marinus str. PAC1</name>
    <dbReference type="NCBI Taxonomy" id="59924"/>
    <lineage>
        <taxon>Bacteria</taxon>
        <taxon>Bacillati</taxon>
        <taxon>Cyanobacteriota</taxon>
        <taxon>Cyanophyceae</taxon>
        <taxon>Synechococcales</taxon>
        <taxon>Prochlorococcaceae</taxon>
        <taxon>Prochlorococcus</taxon>
    </lineage>
</organism>
<sequence>MEGRWVQIEQAPVPLRCWWNNPQKESKNVVLVLPEVFGVNSWVRSVVDRLAEQRIPALAMPLFARTAPELDLGYTDDDLVEGRRHKEQTTAQQILDDASSALGWLRQQYSQSKITVVGFCFGGHAALITSTLPDVDITFDFYGAGVATTRPGGGPPSLELLSNTSGKFTFICGTGDPLIPEADRTSIQQALREEDPSEIRLSYVEIEDADHGFMCEQRASFRPNASTLGWQLLMNEFKE</sequence>
<dbReference type="GO" id="GO:0016787">
    <property type="term" value="F:hydrolase activity"/>
    <property type="evidence" value="ECO:0007669"/>
    <property type="project" value="UniProtKB-KW"/>
</dbReference>
<accession>A0A0A2C165</accession>
<reference evidence="3" key="1">
    <citation type="journal article" date="2014" name="Sci. Data">
        <title>Genomes of diverse isolates of the marine cyanobacterium Prochlorococcus.</title>
        <authorList>
            <person name="Biller S."/>
            <person name="Berube P."/>
            <person name="Thompson J."/>
            <person name="Kelly L."/>
            <person name="Roggensack S."/>
            <person name="Awad L."/>
            <person name="Roache-Johnson K."/>
            <person name="Ding H."/>
            <person name="Giovannoni S.J."/>
            <person name="Moore L.R."/>
            <person name="Chisholm S.W."/>
        </authorList>
    </citation>
    <scope>NUCLEOTIDE SEQUENCE [LARGE SCALE GENOMIC DNA]</scope>
    <source>
        <strain evidence="3">PAC1</strain>
    </source>
</reference>
<evidence type="ECO:0000313" key="2">
    <source>
        <dbReference type="EMBL" id="KGG19272.1"/>
    </source>
</evidence>
<dbReference type="Pfam" id="PF01738">
    <property type="entry name" value="DLH"/>
    <property type="match status" value="1"/>
</dbReference>
<feature type="domain" description="Dienelactone hydrolase" evidence="1">
    <location>
        <begin position="21"/>
        <end position="238"/>
    </location>
</feature>
<dbReference type="PANTHER" id="PTHR46623">
    <property type="entry name" value="CARBOXYMETHYLENEBUTENOLIDASE-RELATED"/>
    <property type="match status" value="1"/>
</dbReference>
<dbReference type="AlphaFoldDB" id="A0A0A2C165"/>
<dbReference type="SUPFAM" id="SSF53474">
    <property type="entry name" value="alpha/beta-Hydrolases"/>
    <property type="match status" value="1"/>
</dbReference>
<dbReference type="RefSeq" id="WP_036906817.1">
    <property type="nucleotide sequence ID" value="NZ_CP138967.1"/>
</dbReference>